<keyword evidence="10" id="KW-0902">Two-component regulatory system</keyword>
<keyword evidence="5" id="KW-0812">Transmembrane</keyword>
<dbReference type="InterPro" id="IPR004358">
    <property type="entry name" value="Sig_transdc_His_kin-like_C"/>
</dbReference>
<keyword evidence="6" id="KW-0547">Nucleotide-binding</keyword>
<dbReference type="Pfam" id="PF08448">
    <property type="entry name" value="PAS_4"/>
    <property type="match status" value="1"/>
</dbReference>
<accession>A0AAJ0XGV6</accession>
<name>A0AAJ0XGV6_HALSE</name>
<evidence type="ECO:0000256" key="11">
    <source>
        <dbReference type="ARBA" id="ARBA00023136"/>
    </source>
</evidence>
<sequence>MTDDTRALDDHLDHDRAPGLNVLSKPELARRLDQLISELLDSGRANDATRDLLLELQTHQVELELQGRELAEARHILEVSRDHYARLFDLAPVGFAVFDRRGRIREINLTAARMLGRDRLRLSDTPFPVLLAGGEMRRFLDHVSAVVGGAEETQIEPLEVDLESRRPRPEPAPQALRLVSSRRDGDDGPECFSALVDITAERRLERGKRATEHRAHAILDALPAEVLVLDAKGRVVFANDAWQRFANCPKHSTSGSSAQRADVGWDYLAACRDQASRAEAERPASKAETAAIADGVAAVLERRRQRFVAEFACERRDGEHWLALTAAPLDAEGDAAKGEETGQGAVIVQIDVTDRKRAEQNTRIAREAAAHAARVNAVGVLATSLVHELAQPLNAAAFFGRAALEQLQGADATQRPTDAAMLEPMIAKADAQLERAGAIVERLRDFLRHKEVRMQPVELDPLIEHTLELIGWFAGQRQVELEFASGSSGLWLLGDPVQLEQVMVNLICNAVQAIHEAEMPVRQVTIATGSCTSEISPMGPTDGQTDAGSPMVQVTVSDTGPGLDVENEHALFDLFASRRSSGLGMGLPISRDIVEAHGGKLWADPSSSRGARFHFMLPLAHSGDQ</sequence>
<evidence type="ECO:0000256" key="10">
    <source>
        <dbReference type="ARBA" id="ARBA00023012"/>
    </source>
</evidence>
<evidence type="ECO:0000259" key="12">
    <source>
        <dbReference type="PROSITE" id="PS50109"/>
    </source>
</evidence>
<dbReference type="InterPro" id="IPR050351">
    <property type="entry name" value="BphY/WalK/GraS-like"/>
</dbReference>
<organism evidence="13 14">
    <name type="scientific">Halochromatium salexigens</name>
    <name type="common">Chromatium salexigens</name>
    <dbReference type="NCBI Taxonomy" id="49447"/>
    <lineage>
        <taxon>Bacteria</taxon>
        <taxon>Pseudomonadati</taxon>
        <taxon>Pseudomonadota</taxon>
        <taxon>Gammaproteobacteria</taxon>
        <taxon>Chromatiales</taxon>
        <taxon>Chromatiaceae</taxon>
        <taxon>Halochromatium</taxon>
    </lineage>
</organism>
<dbReference type="GO" id="GO:0004673">
    <property type="term" value="F:protein histidine kinase activity"/>
    <property type="evidence" value="ECO:0007669"/>
    <property type="project" value="UniProtKB-EC"/>
</dbReference>
<keyword evidence="14" id="KW-1185">Reference proteome</keyword>
<dbReference type="CDD" id="cd00130">
    <property type="entry name" value="PAS"/>
    <property type="match status" value="1"/>
</dbReference>
<evidence type="ECO:0000256" key="2">
    <source>
        <dbReference type="ARBA" id="ARBA00004141"/>
    </source>
</evidence>
<dbReference type="InterPro" id="IPR005467">
    <property type="entry name" value="His_kinase_dom"/>
</dbReference>
<dbReference type="InterPro" id="IPR003594">
    <property type="entry name" value="HATPase_dom"/>
</dbReference>
<dbReference type="GO" id="GO:0005524">
    <property type="term" value="F:ATP binding"/>
    <property type="evidence" value="ECO:0007669"/>
    <property type="project" value="UniProtKB-KW"/>
</dbReference>
<gene>
    <name evidence="13" type="ORF">CCR82_13405</name>
</gene>
<dbReference type="Pfam" id="PF13188">
    <property type="entry name" value="PAS_8"/>
    <property type="match status" value="1"/>
</dbReference>
<dbReference type="Gene3D" id="1.10.287.130">
    <property type="match status" value="1"/>
</dbReference>
<feature type="domain" description="Histidine kinase" evidence="12">
    <location>
        <begin position="384"/>
        <end position="621"/>
    </location>
</feature>
<evidence type="ECO:0000313" key="14">
    <source>
        <dbReference type="Proteomes" id="UP001296967"/>
    </source>
</evidence>
<comment type="caution">
    <text evidence="13">The sequence shown here is derived from an EMBL/GenBank/DDBJ whole genome shotgun (WGS) entry which is preliminary data.</text>
</comment>
<dbReference type="Gene3D" id="3.30.450.20">
    <property type="entry name" value="PAS domain"/>
    <property type="match status" value="2"/>
</dbReference>
<keyword evidence="8" id="KW-0067">ATP-binding</keyword>
<dbReference type="EMBL" id="NHSF01000065">
    <property type="protein sequence ID" value="MBK5931486.1"/>
    <property type="molecule type" value="Genomic_DNA"/>
</dbReference>
<keyword evidence="4" id="KW-0808">Transferase</keyword>
<dbReference type="InterPro" id="IPR036890">
    <property type="entry name" value="HATPase_C_sf"/>
</dbReference>
<evidence type="ECO:0000256" key="7">
    <source>
        <dbReference type="ARBA" id="ARBA00022777"/>
    </source>
</evidence>
<reference evidence="13" key="2">
    <citation type="journal article" date="2020" name="Microorganisms">
        <title>Osmotic Adaptation and Compatible Solute Biosynthesis of Phototrophic Bacteria as Revealed from Genome Analyses.</title>
        <authorList>
            <person name="Imhoff J.F."/>
            <person name="Rahn T."/>
            <person name="Kunzel S."/>
            <person name="Keller A."/>
            <person name="Neulinger S.C."/>
        </authorList>
    </citation>
    <scope>NUCLEOTIDE SEQUENCE</scope>
    <source>
        <strain evidence="13">DSM 4395</strain>
    </source>
</reference>
<proteinExistence type="predicted"/>
<dbReference type="PANTHER" id="PTHR42878">
    <property type="entry name" value="TWO-COMPONENT HISTIDINE KINASE"/>
    <property type="match status" value="1"/>
</dbReference>
<evidence type="ECO:0000256" key="4">
    <source>
        <dbReference type="ARBA" id="ARBA00022679"/>
    </source>
</evidence>
<evidence type="ECO:0000256" key="9">
    <source>
        <dbReference type="ARBA" id="ARBA00022989"/>
    </source>
</evidence>
<dbReference type="EC" id="2.7.13.3" evidence="3"/>
<dbReference type="Proteomes" id="UP001296967">
    <property type="component" value="Unassembled WGS sequence"/>
</dbReference>
<dbReference type="RefSeq" id="WP_201246320.1">
    <property type="nucleotide sequence ID" value="NZ_NHSF01000065.1"/>
</dbReference>
<dbReference type="GO" id="GO:0000156">
    <property type="term" value="F:phosphorelay response regulator activity"/>
    <property type="evidence" value="ECO:0007669"/>
    <property type="project" value="TreeGrafter"/>
</dbReference>
<comment type="subcellular location">
    <subcellularLocation>
        <location evidence="2">Membrane</location>
        <topology evidence="2">Multi-pass membrane protein</topology>
    </subcellularLocation>
</comment>
<evidence type="ECO:0000256" key="5">
    <source>
        <dbReference type="ARBA" id="ARBA00022692"/>
    </source>
</evidence>
<dbReference type="PROSITE" id="PS50109">
    <property type="entry name" value="HIS_KIN"/>
    <property type="match status" value="1"/>
</dbReference>
<evidence type="ECO:0000256" key="8">
    <source>
        <dbReference type="ARBA" id="ARBA00022840"/>
    </source>
</evidence>
<dbReference type="AlphaFoldDB" id="A0AAJ0XGV6"/>
<dbReference type="SMART" id="SM00387">
    <property type="entry name" value="HATPase_c"/>
    <property type="match status" value="1"/>
</dbReference>
<keyword evidence="11" id="KW-0472">Membrane</keyword>
<dbReference type="GO" id="GO:0016020">
    <property type="term" value="C:membrane"/>
    <property type="evidence" value="ECO:0007669"/>
    <property type="project" value="UniProtKB-SubCell"/>
</dbReference>
<dbReference type="InterPro" id="IPR035965">
    <property type="entry name" value="PAS-like_dom_sf"/>
</dbReference>
<dbReference type="InterPro" id="IPR000014">
    <property type="entry name" value="PAS"/>
</dbReference>
<dbReference type="SUPFAM" id="SSF55785">
    <property type="entry name" value="PYP-like sensor domain (PAS domain)"/>
    <property type="match status" value="2"/>
</dbReference>
<dbReference type="SUPFAM" id="SSF55874">
    <property type="entry name" value="ATPase domain of HSP90 chaperone/DNA topoisomerase II/histidine kinase"/>
    <property type="match status" value="1"/>
</dbReference>
<keyword evidence="7" id="KW-0418">Kinase</keyword>
<evidence type="ECO:0000256" key="3">
    <source>
        <dbReference type="ARBA" id="ARBA00012438"/>
    </source>
</evidence>
<protein>
    <recommendedName>
        <fullName evidence="3">histidine kinase</fullName>
        <ecNumber evidence="3">2.7.13.3</ecNumber>
    </recommendedName>
</protein>
<dbReference type="GO" id="GO:0030295">
    <property type="term" value="F:protein kinase activator activity"/>
    <property type="evidence" value="ECO:0007669"/>
    <property type="project" value="TreeGrafter"/>
</dbReference>
<dbReference type="PANTHER" id="PTHR42878:SF7">
    <property type="entry name" value="SENSOR HISTIDINE KINASE GLRK"/>
    <property type="match status" value="1"/>
</dbReference>
<evidence type="ECO:0000313" key="13">
    <source>
        <dbReference type="EMBL" id="MBK5931486.1"/>
    </source>
</evidence>
<keyword evidence="9" id="KW-1133">Transmembrane helix</keyword>
<reference evidence="13" key="1">
    <citation type="submission" date="2017-05" db="EMBL/GenBank/DDBJ databases">
        <authorList>
            <person name="Imhoff J.F."/>
            <person name="Rahn T."/>
            <person name="Kuenzel S."/>
            <person name="Neulinger S.C."/>
        </authorList>
    </citation>
    <scope>NUCLEOTIDE SEQUENCE</scope>
    <source>
        <strain evidence="13">DSM 4395</strain>
    </source>
</reference>
<dbReference type="Pfam" id="PF02518">
    <property type="entry name" value="HATPase_c"/>
    <property type="match status" value="1"/>
</dbReference>
<dbReference type="Gene3D" id="3.30.565.10">
    <property type="entry name" value="Histidine kinase-like ATPase, C-terminal domain"/>
    <property type="match status" value="1"/>
</dbReference>
<dbReference type="PRINTS" id="PR00344">
    <property type="entry name" value="BCTRLSENSOR"/>
</dbReference>
<dbReference type="GO" id="GO:0007234">
    <property type="term" value="P:osmosensory signaling via phosphorelay pathway"/>
    <property type="evidence" value="ECO:0007669"/>
    <property type="project" value="TreeGrafter"/>
</dbReference>
<evidence type="ECO:0000256" key="1">
    <source>
        <dbReference type="ARBA" id="ARBA00000085"/>
    </source>
</evidence>
<evidence type="ECO:0000256" key="6">
    <source>
        <dbReference type="ARBA" id="ARBA00022741"/>
    </source>
</evidence>
<dbReference type="SMART" id="SM00091">
    <property type="entry name" value="PAS"/>
    <property type="match status" value="2"/>
</dbReference>
<dbReference type="InterPro" id="IPR013656">
    <property type="entry name" value="PAS_4"/>
</dbReference>
<comment type="catalytic activity">
    <reaction evidence="1">
        <text>ATP + protein L-histidine = ADP + protein N-phospho-L-histidine.</text>
        <dbReference type="EC" id="2.7.13.3"/>
    </reaction>
</comment>